<reference evidence="10" key="1">
    <citation type="journal article" date="2016" name="Nature">
        <title>The genome of the seagrass Zostera marina reveals angiosperm adaptation to the sea.</title>
        <authorList>
            <person name="Olsen J.L."/>
            <person name="Rouze P."/>
            <person name="Verhelst B."/>
            <person name="Lin Y.-C."/>
            <person name="Bayer T."/>
            <person name="Collen J."/>
            <person name="Dattolo E."/>
            <person name="De Paoli E."/>
            <person name="Dittami S."/>
            <person name="Maumus F."/>
            <person name="Michel G."/>
            <person name="Kersting A."/>
            <person name="Lauritano C."/>
            <person name="Lohaus R."/>
            <person name="Toepel M."/>
            <person name="Tonon T."/>
            <person name="Vanneste K."/>
            <person name="Amirebrahimi M."/>
            <person name="Brakel J."/>
            <person name="Bostroem C."/>
            <person name="Chovatia M."/>
            <person name="Grimwood J."/>
            <person name="Jenkins J.W."/>
            <person name="Jueterbock A."/>
            <person name="Mraz A."/>
            <person name="Stam W.T."/>
            <person name="Tice H."/>
            <person name="Bornberg-Bauer E."/>
            <person name="Green P.J."/>
            <person name="Pearson G.A."/>
            <person name="Procaccini G."/>
            <person name="Duarte C.M."/>
            <person name="Schmutz J."/>
            <person name="Reusch T.B.H."/>
            <person name="Van de Peer Y."/>
        </authorList>
    </citation>
    <scope>NUCLEOTIDE SEQUENCE [LARGE SCALE GENOMIC DNA]</scope>
    <source>
        <strain evidence="10">cv. Finnish</strain>
    </source>
</reference>
<keyword evidence="5" id="KW-0804">Transcription</keyword>
<dbReference type="Pfam" id="PF00010">
    <property type="entry name" value="HLH"/>
    <property type="match status" value="1"/>
</dbReference>
<protein>
    <recommendedName>
        <fullName evidence="8">BHLH domain-containing protein</fullName>
    </recommendedName>
</protein>
<dbReference type="PROSITE" id="PS50888">
    <property type="entry name" value="BHLH"/>
    <property type="match status" value="1"/>
</dbReference>
<dbReference type="STRING" id="29655.A0A0K9PHX2"/>
<dbReference type="Gene3D" id="4.10.280.10">
    <property type="entry name" value="Helix-loop-helix DNA-binding domain"/>
    <property type="match status" value="1"/>
</dbReference>
<dbReference type="SUPFAM" id="SSF47459">
    <property type="entry name" value="HLH, helix-loop-helix DNA-binding domain"/>
    <property type="match status" value="1"/>
</dbReference>
<evidence type="ECO:0000256" key="1">
    <source>
        <dbReference type="ARBA" id="ARBA00004123"/>
    </source>
</evidence>
<dbReference type="AlphaFoldDB" id="A0A0K9PHX2"/>
<feature type="compositionally biased region" description="Polar residues" evidence="7">
    <location>
        <begin position="1"/>
        <end position="19"/>
    </location>
</feature>
<evidence type="ECO:0000256" key="6">
    <source>
        <dbReference type="ARBA" id="ARBA00023242"/>
    </source>
</evidence>
<evidence type="ECO:0000256" key="4">
    <source>
        <dbReference type="ARBA" id="ARBA00023125"/>
    </source>
</evidence>
<accession>A0A0K9PHX2</accession>
<evidence type="ECO:0000313" key="9">
    <source>
        <dbReference type="EMBL" id="KMZ67842.1"/>
    </source>
</evidence>
<dbReference type="GO" id="GO:0005634">
    <property type="term" value="C:nucleus"/>
    <property type="evidence" value="ECO:0000318"/>
    <property type="project" value="GO_Central"/>
</dbReference>
<evidence type="ECO:0000313" key="10">
    <source>
        <dbReference type="Proteomes" id="UP000036987"/>
    </source>
</evidence>
<dbReference type="InterPro" id="IPR045843">
    <property type="entry name" value="IND-like"/>
</dbReference>
<dbReference type="GO" id="GO:0080147">
    <property type="term" value="P:root hair cell development"/>
    <property type="evidence" value="ECO:0007669"/>
    <property type="project" value="UniProtKB-ARBA"/>
</dbReference>
<keyword evidence="4" id="KW-0238">DNA-binding</keyword>
<gene>
    <name evidence="9" type="ORF">ZOSMA_257G00080</name>
</gene>
<feature type="region of interest" description="Disordered" evidence="7">
    <location>
        <begin position="1"/>
        <end position="21"/>
    </location>
</feature>
<dbReference type="SMART" id="SM00353">
    <property type="entry name" value="HLH"/>
    <property type="match status" value="1"/>
</dbReference>
<name>A0A0K9PHX2_ZOSMR</name>
<dbReference type="Proteomes" id="UP000036987">
    <property type="component" value="Unassembled WGS sequence"/>
</dbReference>
<proteinExistence type="inferred from homology"/>
<organism evidence="9 10">
    <name type="scientific">Zostera marina</name>
    <name type="common">Eelgrass</name>
    <dbReference type="NCBI Taxonomy" id="29655"/>
    <lineage>
        <taxon>Eukaryota</taxon>
        <taxon>Viridiplantae</taxon>
        <taxon>Streptophyta</taxon>
        <taxon>Embryophyta</taxon>
        <taxon>Tracheophyta</taxon>
        <taxon>Spermatophyta</taxon>
        <taxon>Magnoliopsida</taxon>
        <taxon>Liliopsida</taxon>
        <taxon>Zosteraceae</taxon>
        <taxon>Zostera</taxon>
    </lineage>
</organism>
<comment type="caution">
    <text evidence="9">The sequence shown here is derived from an EMBL/GenBank/DDBJ whole genome shotgun (WGS) entry which is preliminary data.</text>
</comment>
<sequence>MSLQSHQIVDQTHPSSSLLQGVRMGRKGNLEVDGISFPVVDLVSVGSNEVDQKPVIHHHIHHIHHHQSVEDAHSTAVAATTNSVNPVFWQQTYASDQYNNFQNLGLQENLLELGSEPSAQLVQHPMFEMENDFQMAATPLMVGSEMNMAGNVNANIPPNYQMSQSMNGLNAISTHQSLYINSDQVTQTPALPMPSSANGGNASTGVTAVKPKTRAKRGQATDPHSIAERLRREKISERMKNLQQLVPNSNKTDKASMLDEIIEYVKFLQVQLKVLSMSRLGSAGTVVPFISDNHSDEFLESYGLGELEEDSSEYEETMAFEEELARLLDSDIATAMQYLQAKGLCLMPTSLASAISSCKGSSASIIPPGRNKPDRDDDDNIIIHNTPQ</sequence>
<feature type="region of interest" description="Disordered" evidence="7">
    <location>
        <begin position="360"/>
        <end position="388"/>
    </location>
</feature>
<dbReference type="PANTHER" id="PTHR16223">
    <property type="entry name" value="TRANSCRIPTION FACTOR BHLH83-RELATED"/>
    <property type="match status" value="1"/>
</dbReference>
<dbReference type="PANTHER" id="PTHR16223:SF215">
    <property type="entry name" value="OS02G0564700 PROTEIN"/>
    <property type="match status" value="1"/>
</dbReference>
<dbReference type="GO" id="GO:0000978">
    <property type="term" value="F:RNA polymerase II cis-regulatory region sequence-specific DNA binding"/>
    <property type="evidence" value="ECO:0000318"/>
    <property type="project" value="GO_Central"/>
</dbReference>
<comment type="subcellular location">
    <subcellularLocation>
        <location evidence="1">Nucleus</location>
    </subcellularLocation>
</comment>
<comment type="similarity">
    <text evidence="2">Belongs to the bHLH protein family.</text>
</comment>
<dbReference type="InterPro" id="IPR036638">
    <property type="entry name" value="HLH_DNA-bd_sf"/>
</dbReference>
<evidence type="ECO:0000256" key="7">
    <source>
        <dbReference type="SAM" id="MobiDB-lite"/>
    </source>
</evidence>
<dbReference type="FunFam" id="4.10.280.10:FF:000017">
    <property type="entry name" value="Transcription factor bHLH66"/>
    <property type="match status" value="1"/>
</dbReference>
<dbReference type="EMBL" id="LFYR01000881">
    <property type="protein sequence ID" value="KMZ67842.1"/>
    <property type="molecule type" value="Genomic_DNA"/>
</dbReference>
<evidence type="ECO:0000256" key="3">
    <source>
        <dbReference type="ARBA" id="ARBA00023015"/>
    </source>
</evidence>
<feature type="domain" description="BHLH" evidence="8">
    <location>
        <begin position="219"/>
        <end position="268"/>
    </location>
</feature>
<evidence type="ECO:0000256" key="2">
    <source>
        <dbReference type="ARBA" id="ARBA00005510"/>
    </source>
</evidence>
<dbReference type="GO" id="GO:0000981">
    <property type="term" value="F:DNA-binding transcription factor activity, RNA polymerase II-specific"/>
    <property type="evidence" value="ECO:0000318"/>
    <property type="project" value="GO_Central"/>
</dbReference>
<dbReference type="InterPro" id="IPR011598">
    <property type="entry name" value="bHLH_dom"/>
</dbReference>
<dbReference type="OrthoDB" id="759159at2759"/>
<keyword evidence="10" id="KW-1185">Reference proteome</keyword>
<evidence type="ECO:0000256" key="5">
    <source>
        <dbReference type="ARBA" id="ARBA00023163"/>
    </source>
</evidence>
<dbReference type="GO" id="GO:0006357">
    <property type="term" value="P:regulation of transcription by RNA polymerase II"/>
    <property type="evidence" value="ECO:0000318"/>
    <property type="project" value="GO_Central"/>
</dbReference>
<dbReference type="GO" id="GO:0046983">
    <property type="term" value="F:protein dimerization activity"/>
    <property type="evidence" value="ECO:0007669"/>
    <property type="project" value="InterPro"/>
</dbReference>
<keyword evidence="6" id="KW-0539">Nucleus</keyword>
<keyword evidence="3" id="KW-0805">Transcription regulation</keyword>
<evidence type="ECO:0000259" key="8">
    <source>
        <dbReference type="PROSITE" id="PS50888"/>
    </source>
</evidence>